<evidence type="ECO:0000256" key="1">
    <source>
        <dbReference type="SAM" id="MobiDB-lite"/>
    </source>
</evidence>
<dbReference type="InterPro" id="IPR029083">
    <property type="entry name" value="Imm32"/>
</dbReference>
<proteinExistence type="predicted"/>
<dbReference type="RefSeq" id="WP_007463327.1">
    <property type="nucleotide sequence ID" value="NZ_HF570108.1"/>
</dbReference>
<name>I0L9B2_9ACTN</name>
<dbReference type="AlphaFoldDB" id="I0L9B2"/>
<evidence type="ECO:0000313" key="2">
    <source>
        <dbReference type="EMBL" id="CCH20409.1"/>
    </source>
</evidence>
<keyword evidence="3" id="KW-1185">Reference proteome</keyword>
<dbReference type="Proteomes" id="UP000003448">
    <property type="component" value="Unassembled WGS sequence"/>
</dbReference>
<comment type="caution">
    <text evidence="2">The sequence shown here is derived from an EMBL/GenBank/DDBJ whole genome shotgun (WGS) entry which is preliminary data.</text>
</comment>
<feature type="region of interest" description="Disordered" evidence="1">
    <location>
        <begin position="1"/>
        <end position="36"/>
    </location>
</feature>
<organism evidence="2 3">
    <name type="scientific">Micromonospora lupini str. Lupac 08</name>
    <dbReference type="NCBI Taxonomy" id="1150864"/>
    <lineage>
        <taxon>Bacteria</taxon>
        <taxon>Bacillati</taxon>
        <taxon>Actinomycetota</taxon>
        <taxon>Actinomycetes</taxon>
        <taxon>Micromonosporales</taxon>
        <taxon>Micromonosporaceae</taxon>
        <taxon>Micromonospora</taxon>
    </lineage>
</organism>
<sequence length="108" mass="11673">MTTPRNLPHPWAAECAHRSSKPGRRASDTIGYNRPGSGTYGCGTKLDYYSAAEGVDITSDRAADQLRDTATMHDGGHVHLEYVKGHPYLAPGSVPLILNSPRGGMPRR</sequence>
<dbReference type="Pfam" id="PF15566">
    <property type="entry name" value="Imm32"/>
    <property type="match status" value="1"/>
</dbReference>
<reference evidence="3" key="1">
    <citation type="journal article" date="2012" name="J. Bacteriol.">
        <title>Genome Sequence of Micromonospora lupini Lupac 08, Isolated from Root Nodules of Lupinus angustifolius.</title>
        <authorList>
            <person name="Alonso-Vega P."/>
            <person name="Normand P."/>
            <person name="Bacigalupe R."/>
            <person name="Pujic P."/>
            <person name="Lajus A."/>
            <person name="Vallenet D."/>
            <person name="Carro L."/>
            <person name="Coll P."/>
            <person name="Trujillo M.E."/>
        </authorList>
    </citation>
    <scope>NUCLEOTIDE SEQUENCE [LARGE SCALE GENOMIC DNA]</scope>
    <source>
        <strain evidence="3">Lupac 08</strain>
    </source>
</reference>
<gene>
    <name evidence="2" type="ORF">MILUP08_45291</name>
</gene>
<dbReference type="STRING" id="1150864.MILUP08_45291"/>
<dbReference type="EMBL" id="CAIE01000039">
    <property type="protein sequence ID" value="CCH20409.1"/>
    <property type="molecule type" value="Genomic_DNA"/>
</dbReference>
<protein>
    <submittedName>
        <fullName evidence="2">Uncharacterized protein</fullName>
    </submittedName>
</protein>
<evidence type="ECO:0000313" key="3">
    <source>
        <dbReference type="Proteomes" id="UP000003448"/>
    </source>
</evidence>
<accession>I0L9B2</accession>